<dbReference type="GeneID" id="96302012"/>
<dbReference type="Gene3D" id="3.10.450.50">
    <property type="match status" value="1"/>
</dbReference>
<dbReference type="Proteomes" id="UP000199111">
    <property type="component" value="Unassembled WGS sequence"/>
</dbReference>
<proteinExistence type="predicted"/>
<gene>
    <name evidence="2" type="ORF">SAMN05216275_13023</name>
</gene>
<dbReference type="PANTHER" id="PTHR41252">
    <property type="entry name" value="BLR2505 PROTEIN"/>
    <property type="match status" value="1"/>
</dbReference>
<name>A0A1I4AZ44_9ACTN</name>
<dbReference type="PANTHER" id="PTHR41252:SF1">
    <property type="entry name" value="BLR2505 PROTEIN"/>
    <property type="match status" value="1"/>
</dbReference>
<reference evidence="3" key="1">
    <citation type="submission" date="2016-10" db="EMBL/GenBank/DDBJ databases">
        <authorList>
            <person name="Varghese N."/>
            <person name="Submissions S."/>
        </authorList>
    </citation>
    <scope>NUCLEOTIDE SEQUENCE [LARGE SCALE GENOMIC DNA]</scope>
    <source>
        <strain evidence="3">CGMCC 4.2126</strain>
    </source>
</reference>
<protein>
    <recommendedName>
        <fullName evidence="1">SnoaL-like domain-containing protein</fullName>
    </recommendedName>
</protein>
<evidence type="ECO:0000313" key="2">
    <source>
        <dbReference type="EMBL" id="SFK61848.1"/>
    </source>
</evidence>
<dbReference type="InterPro" id="IPR037401">
    <property type="entry name" value="SnoaL-like"/>
</dbReference>
<dbReference type="EMBL" id="FOQY01000030">
    <property type="protein sequence ID" value="SFK61848.1"/>
    <property type="molecule type" value="Genomic_DNA"/>
</dbReference>
<feature type="domain" description="SnoaL-like" evidence="1">
    <location>
        <begin position="14"/>
        <end position="118"/>
    </location>
</feature>
<dbReference type="RefSeq" id="WP_177245381.1">
    <property type="nucleotide sequence ID" value="NZ_FOQY01000030.1"/>
</dbReference>
<dbReference type="Pfam" id="PF12680">
    <property type="entry name" value="SnoaL_2"/>
    <property type="match status" value="1"/>
</dbReference>
<dbReference type="AlphaFoldDB" id="A0A1I4AZ44"/>
<sequence length="140" mass="15152">MTTAVTGNAQVVWDFYAALERGDLDAVRRTLAPDSVLHVPGRSSNTGDYEGREAVIAFVVNASAVTGGTLKLAVHRVLADDEQAVALATYTATRPGTNVPLENNLAHVMTVRDGLIAESWLHSRDQYEVDEFWGDRPAEA</sequence>
<dbReference type="SUPFAM" id="SSF54427">
    <property type="entry name" value="NTF2-like"/>
    <property type="match status" value="1"/>
</dbReference>
<evidence type="ECO:0000259" key="1">
    <source>
        <dbReference type="Pfam" id="PF12680"/>
    </source>
</evidence>
<evidence type="ECO:0000313" key="3">
    <source>
        <dbReference type="Proteomes" id="UP000199111"/>
    </source>
</evidence>
<dbReference type="InterPro" id="IPR032710">
    <property type="entry name" value="NTF2-like_dom_sf"/>
</dbReference>
<organism evidence="2 3">
    <name type="scientific">Streptosporangium canum</name>
    <dbReference type="NCBI Taxonomy" id="324952"/>
    <lineage>
        <taxon>Bacteria</taxon>
        <taxon>Bacillati</taxon>
        <taxon>Actinomycetota</taxon>
        <taxon>Actinomycetes</taxon>
        <taxon>Streptosporangiales</taxon>
        <taxon>Streptosporangiaceae</taxon>
        <taxon>Streptosporangium</taxon>
    </lineage>
</organism>
<keyword evidence="3" id="KW-1185">Reference proteome</keyword>
<accession>A0A1I4AZ44</accession>